<keyword evidence="1" id="KW-1133">Transmembrane helix</keyword>
<keyword evidence="1" id="KW-1003">Cell membrane</keyword>
<dbReference type="NCBIfam" id="TIGR02223">
    <property type="entry name" value="ftsN"/>
    <property type="match status" value="1"/>
</dbReference>
<name>A0A5M9R198_9GAMM</name>
<comment type="function">
    <text evidence="1">Essential cell division protein that activates septal peptidoglycan synthesis and constriction of the cell. Acts on both sides of the membrane, via interaction with FtsA in the cytoplasm and interaction with the FtsQBL complex in the periplasm. These interactions may induce a conformational switch in both FtsA and FtsQBL, leading to septal peptidoglycan synthesis by FtsI and associated synthases.</text>
</comment>
<dbReference type="Pfam" id="PF05036">
    <property type="entry name" value="SPOR"/>
    <property type="match status" value="1"/>
</dbReference>
<feature type="region of interest" description="Disordered" evidence="3">
    <location>
        <begin position="1"/>
        <end position="25"/>
    </location>
</feature>
<comment type="caution">
    <text evidence="5">The sequence shown here is derived from an EMBL/GenBank/DDBJ whole genome shotgun (WGS) entry which is preliminary data.</text>
</comment>
<dbReference type="InterPro" id="IPR011930">
    <property type="entry name" value="FtsN"/>
</dbReference>
<dbReference type="SUPFAM" id="SSF110997">
    <property type="entry name" value="Sporulation related repeat"/>
    <property type="match status" value="1"/>
</dbReference>
<comment type="subcellular location">
    <subcellularLocation>
        <location evidence="1">Cell inner membrane</location>
        <topology evidence="1">Single-pass type II membrane protein</topology>
    </subcellularLocation>
    <text evidence="1">Localizes to the septum. Localizes to the midcell via interaction with the early cell division protein FtsA and via the periplasmic SPOR domain.</text>
</comment>
<proteinExistence type="inferred from homology"/>
<keyword evidence="1" id="KW-0997">Cell inner membrane</keyword>
<feature type="transmembrane region" description="Helical" evidence="1">
    <location>
        <begin position="29"/>
        <end position="52"/>
    </location>
</feature>
<feature type="domain" description="SPOR" evidence="4">
    <location>
        <begin position="195"/>
        <end position="271"/>
    </location>
</feature>
<evidence type="ECO:0000313" key="6">
    <source>
        <dbReference type="Proteomes" id="UP000322181"/>
    </source>
</evidence>
<accession>A0A5M9R198</accession>
<dbReference type="HAMAP" id="MF_02039">
    <property type="entry name" value="FtsN_entero"/>
    <property type="match status" value="1"/>
</dbReference>
<keyword evidence="1" id="KW-0131">Cell cycle</keyword>
<dbReference type="PROSITE" id="PS51724">
    <property type="entry name" value="SPOR"/>
    <property type="match status" value="1"/>
</dbReference>
<keyword evidence="1" id="KW-0717">Septation</keyword>
<comment type="subunit">
    <text evidence="1">Interacts with FtsA via its N-terminal cytoplasmic domain.</text>
</comment>
<dbReference type="InterPro" id="IPR036680">
    <property type="entry name" value="SPOR-like_sf"/>
</dbReference>
<dbReference type="RefSeq" id="WP_150385128.1">
    <property type="nucleotide sequence ID" value="NZ_BAAAFS010000006.1"/>
</dbReference>
<dbReference type="Gene3D" id="3.30.70.1070">
    <property type="entry name" value="Sporulation related repeat"/>
    <property type="match status" value="1"/>
</dbReference>
<dbReference type="GO" id="GO:0005886">
    <property type="term" value="C:plasma membrane"/>
    <property type="evidence" value="ECO:0007669"/>
    <property type="project" value="UniProtKB-SubCell"/>
</dbReference>
<evidence type="ECO:0000256" key="1">
    <source>
        <dbReference type="HAMAP-Rule" id="MF_02039"/>
    </source>
</evidence>
<dbReference type="GO" id="GO:0042834">
    <property type="term" value="F:peptidoglycan binding"/>
    <property type="evidence" value="ECO:0007669"/>
    <property type="project" value="InterPro"/>
</dbReference>
<dbReference type="InterPro" id="IPR007730">
    <property type="entry name" value="SPOR-like_dom"/>
</dbReference>
<gene>
    <name evidence="1 5" type="primary">ftsN</name>
    <name evidence="5" type="ORF">F4V73_17070</name>
</gene>
<feature type="compositionally biased region" description="Basic residues" evidence="3">
    <location>
        <begin position="12"/>
        <end position="25"/>
    </location>
</feature>
<feature type="region of interest" description="Disordered" evidence="3">
    <location>
        <begin position="165"/>
        <end position="196"/>
    </location>
</feature>
<dbReference type="InterPro" id="IPR052521">
    <property type="entry name" value="Cell_div_SPOR-domain"/>
</dbReference>
<feature type="region of interest" description="Disordered" evidence="3">
    <location>
        <begin position="60"/>
        <end position="80"/>
    </location>
</feature>
<dbReference type="EMBL" id="VXKB01000007">
    <property type="protein sequence ID" value="KAA8713215.1"/>
    <property type="molecule type" value="Genomic_DNA"/>
</dbReference>
<dbReference type="Proteomes" id="UP000322181">
    <property type="component" value="Unassembled WGS sequence"/>
</dbReference>
<keyword evidence="1" id="KW-0472">Membrane</keyword>
<dbReference type="AlphaFoldDB" id="A0A5M9R198"/>
<organism evidence="5 6">
    <name type="scientific">Morganella psychrotolerans</name>
    <dbReference type="NCBI Taxonomy" id="368603"/>
    <lineage>
        <taxon>Bacteria</taxon>
        <taxon>Pseudomonadati</taxon>
        <taxon>Pseudomonadota</taxon>
        <taxon>Gammaproteobacteria</taxon>
        <taxon>Enterobacterales</taxon>
        <taxon>Morganellaceae</taxon>
        <taxon>Morganella</taxon>
    </lineage>
</organism>
<dbReference type="GO" id="GO:0043093">
    <property type="term" value="P:FtsZ-dependent cytokinesis"/>
    <property type="evidence" value="ECO:0007669"/>
    <property type="project" value="UniProtKB-UniRule"/>
</dbReference>
<keyword evidence="1 5" id="KW-0132">Cell division</keyword>
<sequence>MAQRDYVGRGRSAPRKKSKSRKKGQAKGLPFTTLVIAAALVVLFVGGLFYLVHNKKNPSDAAGALPPAHQQSTNNGLPPIPEERWRYIKELENREAGVPEQYYNSTQPPVNRIDPGAKLTQEQRQLLEQMQSDMQQAPVQLQGVPANGEVPRSRVVITEPNQPLRMQTDTPRTAPLVAEKPAEKPKPQPVQEKPKAEAERWLIQCGSFRETEQAESVRASLAFSGLESRVSQGGGWYRVMLGPYDKSAAQSVKSRASDAGVTNCILRSTGG</sequence>
<reference evidence="5 6" key="1">
    <citation type="submission" date="2019-09" db="EMBL/GenBank/DDBJ databases">
        <title>Draft genome sequence of various Type strains from the CCUG.</title>
        <authorList>
            <person name="Pineiro-Iglesias B."/>
            <person name="Tunovic T."/>
            <person name="Unosson C."/>
            <person name="Inganas E."/>
            <person name="Ohlen M."/>
            <person name="Cardew S."/>
            <person name="Jensie-Markopoulos S."/>
            <person name="Salva-Serra F."/>
            <person name="Jaen-Luchoro D."/>
            <person name="Karlsson R."/>
            <person name="Svensson-Stadler L."/>
            <person name="Chun J."/>
            <person name="Moore E."/>
        </authorList>
    </citation>
    <scope>NUCLEOTIDE SEQUENCE [LARGE SCALE GENOMIC DNA]</scope>
    <source>
        <strain evidence="5 6">CCUG 53682T</strain>
    </source>
</reference>
<feature type="compositionally biased region" description="Basic and acidic residues" evidence="3">
    <location>
        <begin position="180"/>
        <end position="196"/>
    </location>
</feature>
<dbReference type="PANTHER" id="PTHR38687:SF2">
    <property type="entry name" value="CELL DIVISION PROTEIN FTSN"/>
    <property type="match status" value="1"/>
</dbReference>
<dbReference type="PANTHER" id="PTHR38687">
    <property type="entry name" value="CELL DIVISION PROTEIN DEDD-RELATED"/>
    <property type="match status" value="1"/>
</dbReference>
<protein>
    <recommendedName>
        <fullName evidence="1 2">Cell division protein FtsN</fullName>
    </recommendedName>
</protein>
<dbReference type="GO" id="GO:0000917">
    <property type="term" value="P:division septum assembly"/>
    <property type="evidence" value="ECO:0007669"/>
    <property type="project" value="UniProtKB-KW"/>
</dbReference>
<comment type="similarity">
    <text evidence="1">Belongs to the FtsN family.</text>
</comment>
<keyword evidence="1" id="KW-0812">Transmembrane</keyword>
<dbReference type="GO" id="GO:0032153">
    <property type="term" value="C:cell division site"/>
    <property type="evidence" value="ECO:0007669"/>
    <property type="project" value="UniProtKB-UniRule"/>
</dbReference>
<evidence type="ECO:0000256" key="2">
    <source>
        <dbReference type="NCBIfam" id="TIGR02223"/>
    </source>
</evidence>
<evidence type="ECO:0000313" key="5">
    <source>
        <dbReference type="EMBL" id="KAA8713215.1"/>
    </source>
</evidence>
<comment type="caution">
    <text evidence="1">Lacks conserved residue(s) required for the propagation of feature annotation.</text>
</comment>
<evidence type="ECO:0000259" key="4">
    <source>
        <dbReference type="PROSITE" id="PS51724"/>
    </source>
</evidence>
<evidence type="ECO:0000256" key="3">
    <source>
        <dbReference type="SAM" id="MobiDB-lite"/>
    </source>
</evidence>